<name>A0A067PI09_9AGAM</name>
<gene>
    <name evidence="1" type="ORF">JAAARDRAFT_591741</name>
</gene>
<evidence type="ECO:0000313" key="1">
    <source>
        <dbReference type="EMBL" id="KDQ50116.1"/>
    </source>
</evidence>
<dbReference type="HOGENOM" id="CLU_2413562_0_0_1"/>
<dbReference type="EMBL" id="KL197766">
    <property type="protein sequence ID" value="KDQ50116.1"/>
    <property type="molecule type" value="Genomic_DNA"/>
</dbReference>
<reference evidence="2" key="1">
    <citation type="journal article" date="2014" name="Proc. Natl. Acad. Sci. U.S.A.">
        <title>Extensive sampling of basidiomycete genomes demonstrates inadequacy of the white-rot/brown-rot paradigm for wood decay fungi.</title>
        <authorList>
            <person name="Riley R."/>
            <person name="Salamov A.A."/>
            <person name="Brown D.W."/>
            <person name="Nagy L.G."/>
            <person name="Floudas D."/>
            <person name="Held B.W."/>
            <person name="Levasseur A."/>
            <person name="Lombard V."/>
            <person name="Morin E."/>
            <person name="Otillar R."/>
            <person name="Lindquist E.A."/>
            <person name="Sun H."/>
            <person name="LaButti K.M."/>
            <person name="Schmutz J."/>
            <person name="Jabbour D."/>
            <person name="Luo H."/>
            <person name="Baker S.E."/>
            <person name="Pisabarro A.G."/>
            <person name="Walton J.D."/>
            <person name="Blanchette R.A."/>
            <person name="Henrissat B."/>
            <person name="Martin F."/>
            <person name="Cullen D."/>
            <person name="Hibbett D.S."/>
            <person name="Grigoriev I.V."/>
        </authorList>
    </citation>
    <scope>NUCLEOTIDE SEQUENCE [LARGE SCALE GENOMIC DNA]</scope>
    <source>
        <strain evidence="2">MUCL 33604</strain>
    </source>
</reference>
<protein>
    <submittedName>
        <fullName evidence="1">Uncharacterized protein</fullName>
    </submittedName>
</protein>
<dbReference type="OrthoDB" id="2651843at2759"/>
<organism evidence="1 2">
    <name type="scientific">Jaapia argillacea MUCL 33604</name>
    <dbReference type="NCBI Taxonomy" id="933084"/>
    <lineage>
        <taxon>Eukaryota</taxon>
        <taxon>Fungi</taxon>
        <taxon>Dikarya</taxon>
        <taxon>Basidiomycota</taxon>
        <taxon>Agaricomycotina</taxon>
        <taxon>Agaricomycetes</taxon>
        <taxon>Agaricomycetidae</taxon>
        <taxon>Jaapiales</taxon>
        <taxon>Jaapiaceae</taxon>
        <taxon>Jaapia</taxon>
    </lineage>
</organism>
<dbReference type="InParanoid" id="A0A067PI09"/>
<proteinExistence type="predicted"/>
<accession>A0A067PI09</accession>
<evidence type="ECO:0000313" key="2">
    <source>
        <dbReference type="Proteomes" id="UP000027265"/>
    </source>
</evidence>
<dbReference type="AlphaFoldDB" id="A0A067PI09"/>
<keyword evidence="2" id="KW-1185">Reference proteome</keyword>
<dbReference type="Proteomes" id="UP000027265">
    <property type="component" value="Unassembled WGS sequence"/>
</dbReference>
<sequence>MGDHNAAQSALFISEIFQHICERATKMDSYRLALTSQAFKEAALGRLWEEMDSLEPLLKLIPSLGMTCERDGVIHPRRNWVSLATPCDLLLS</sequence>